<keyword evidence="3 6" id="KW-0694">RNA-binding</keyword>
<evidence type="ECO:0000256" key="5">
    <source>
        <dbReference type="ARBA" id="ARBA00023163"/>
    </source>
</evidence>
<evidence type="ECO:0000313" key="8">
    <source>
        <dbReference type="EMBL" id="OPZ91532.1"/>
    </source>
</evidence>
<keyword evidence="2 6" id="KW-0889">Transcription antitermination</keyword>
<keyword evidence="4 6" id="KW-0805">Transcription regulation</keyword>
<dbReference type="EMBL" id="MWAK01000167">
    <property type="protein sequence ID" value="OPZ91532.1"/>
    <property type="molecule type" value="Genomic_DNA"/>
</dbReference>
<dbReference type="GO" id="GO:0003723">
    <property type="term" value="F:RNA binding"/>
    <property type="evidence" value="ECO:0007669"/>
    <property type="project" value="UniProtKB-UniRule"/>
</dbReference>
<dbReference type="PANTHER" id="PTHR11078:SF3">
    <property type="entry name" value="ANTITERMINATION NUSB DOMAIN-CONTAINING PROTEIN"/>
    <property type="match status" value="1"/>
</dbReference>
<comment type="function">
    <text evidence="6">Involved in transcription antitermination. Required for transcription of ribosomal RNA (rRNA) genes. Binds specifically to the boxA antiterminator sequence of the ribosomal RNA (rrn) operons.</text>
</comment>
<evidence type="ECO:0000256" key="1">
    <source>
        <dbReference type="ARBA" id="ARBA00005952"/>
    </source>
</evidence>
<accession>A0A1V5MEJ4</accession>
<protein>
    <recommendedName>
        <fullName evidence="6">Transcription antitermination protein NusB</fullName>
    </recommendedName>
    <alternativeName>
        <fullName evidence="6">Antitermination factor NusB</fullName>
    </alternativeName>
</protein>
<dbReference type="Gene3D" id="1.10.940.10">
    <property type="entry name" value="NusB-like"/>
    <property type="match status" value="1"/>
</dbReference>
<dbReference type="Pfam" id="PF01029">
    <property type="entry name" value="NusB"/>
    <property type="match status" value="1"/>
</dbReference>
<evidence type="ECO:0000256" key="4">
    <source>
        <dbReference type="ARBA" id="ARBA00023015"/>
    </source>
</evidence>
<reference evidence="8" key="1">
    <citation type="submission" date="2017-02" db="EMBL/GenBank/DDBJ databases">
        <title>Delving into the versatile metabolic prowess of the omnipresent phylum Bacteroidetes.</title>
        <authorList>
            <person name="Nobu M.K."/>
            <person name="Mei R."/>
            <person name="Narihiro T."/>
            <person name="Kuroda K."/>
            <person name="Liu W.-T."/>
        </authorList>
    </citation>
    <scope>NUCLEOTIDE SEQUENCE</scope>
    <source>
        <strain evidence="8">ADurb.Bin417</strain>
    </source>
</reference>
<sequence>MEDEKDGRPAGLSASKRRGGRRLARQMALSVLYQLDFRPELTPAAALDTAAAEAGGDPASKEFALQLVKGVREQVGYFDELIGRYAQNWSLERVATLDRNILRLTLFEMVVGREVPPRVCIDEAVELAKRFGTEDSYRFVNGILNRIKEDLESGRLTSPRKDP</sequence>
<dbReference type="Proteomes" id="UP000485484">
    <property type="component" value="Unassembled WGS sequence"/>
</dbReference>
<proteinExistence type="inferred from homology"/>
<dbReference type="InterPro" id="IPR011605">
    <property type="entry name" value="NusB_fam"/>
</dbReference>
<comment type="caution">
    <text evidence="8">The sequence shown here is derived from an EMBL/GenBank/DDBJ whole genome shotgun (WGS) entry which is preliminary data.</text>
</comment>
<dbReference type="InterPro" id="IPR006027">
    <property type="entry name" value="NusB_RsmB_TIM44"/>
</dbReference>
<name>A0A1V5MEJ4_UNCT6</name>
<dbReference type="SUPFAM" id="SSF48013">
    <property type="entry name" value="NusB-like"/>
    <property type="match status" value="1"/>
</dbReference>
<dbReference type="PANTHER" id="PTHR11078">
    <property type="entry name" value="N UTILIZATION SUBSTANCE PROTEIN B-RELATED"/>
    <property type="match status" value="1"/>
</dbReference>
<dbReference type="CDD" id="cd00619">
    <property type="entry name" value="Terminator_NusB"/>
    <property type="match status" value="1"/>
</dbReference>
<organism evidence="8">
    <name type="scientific">candidate division TA06 bacterium ADurb.Bin417</name>
    <dbReference type="NCBI Taxonomy" id="1852828"/>
    <lineage>
        <taxon>Bacteria</taxon>
        <taxon>Bacteria division TA06</taxon>
    </lineage>
</organism>
<dbReference type="InterPro" id="IPR035926">
    <property type="entry name" value="NusB-like_sf"/>
</dbReference>
<evidence type="ECO:0000259" key="7">
    <source>
        <dbReference type="Pfam" id="PF01029"/>
    </source>
</evidence>
<dbReference type="GO" id="GO:0006353">
    <property type="term" value="P:DNA-templated transcription termination"/>
    <property type="evidence" value="ECO:0007669"/>
    <property type="project" value="UniProtKB-UniRule"/>
</dbReference>
<gene>
    <name evidence="6" type="primary">nusB</name>
    <name evidence="8" type="ORF">BWY73_01063</name>
</gene>
<evidence type="ECO:0000256" key="2">
    <source>
        <dbReference type="ARBA" id="ARBA00022814"/>
    </source>
</evidence>
<dbReference type="GO" id="GO:0005829">
    <property type="term" value="C:cytosol"/>
    <property type="evidence" value="ECO:0007669"/>
    <property type="project" value="TreeGrafter"/>
</dbReference>
<evidence type="ECO:0000256" key="3">
    <source>
        <dbReference type="ARBA" id="ARBA00022884"/>
    </source>
</evidence>
<dbReference type="AlphaFoldDB" id="A0A1V5MEJ4"/>
<evidence type="ECO:0000256" key="6">
    <source>
        <dbReference type="HAMAP-Rule" id="MF_00073"/>
    </source>
</evidence>
<feature type="domain" description="NusB/RsmB/TIM44" evidence="7">
    <location>
        <begin position="24"/>
        <end position="147"/>
    </location>
</feature>
<keyword evidence="5 6" id="KW-0804">Transcription</keyword>
<dbReference type="HAMAP" id="MF_00073">
    <property type="entry name" value="NusB"/>
    <property type="match status" value="1"/>
</dbReference>
<dbReference type="GO" id="GO:0031564">
    <property type="term" value="P:transcription antitermination"/>
    <property type="evidence" value="ECO:0007669"/>
    <property type="project" value="UniProtKB-KW"/>
</dbReference>
<comment type="similarity">
    <text evidence="1 6">Belongs to the NusB family.</text>
</comment>
<dbReference type="NCBIfam" id="TIGR01951">
    <property type="entry name" value="nusB"/>
    <property type="match status" value="1"/>
</dbReference>